<accession>A0AAV4FBT2</accession>
<evidence type="ECO:0000313" key="2">
    <source>
        <dbReference type="Proteomes" id="UP000762676"/>
    </source>
</evidence>
<comment type="caution">
    <text evidence="1">The sequence shown here is derived from an EMBL/GenBank/DDBJ whole genome shotgun (WGS) entry which is preliminary data.</text>
</comment>
<dbReference type="EMBL" id="BMAT01011332">
    <property type="protein sequence ID" value="GFR70677.1"/>
    <property type="molecule type" value="Genomic_DNA"/>
</dbReference>
<gene>
    <name evidence="1" type="ORF">ElyMa_005659500</name>
</gene>
<dbReference type="Proteomes" id="UP000762676">
    <property type="component" value="Unassembled WGS sequence"/>
</dbReference>
<evidence type="ECO:0000313" key="1">
    <source>
        <dbReference type="EMBL" id="GFR70677.1"/>
    </source>
</evidence>
<dbReference type="AlphaFoldDB" id="A0AAV4FBT2"/>
<keyword evidence="2" id="KW-1185">Reference proteome</keyword>
<organism evidence="1 2">
    <name type="scientific">Elysia marginata</name>
    <dbReference type="NCBI Taxonomy" id="1093978"/>
    <lineage>
        <taxon>Eukaryota</taxon>
        <taxon>Metazoa</taxon>
        <taxon>Spiralia</taxon>
        <taxon>Lophotrochozoa</taxon>
        <taxon>Mollusca</taxon>
        <taxon>Gastropoda</taxon>
        <taxon>Heterobranchia</taxon>
        <taxon>Euthyneura</taxon>
        <taxon>Panpulmonata</taxon>
        <taxon>Sacoglossa</taxon>
        <taxon>Placobranchoidea</taxon>
        <taxon>Plakobranchidae</taxon>
        <taxon>Elysia</taxon>
    </lineage>
</organism>
<reference evidence="1 2" key="1">
    <citation type="journal article" date="2021" name="Elife">
        <title>Chloroplast acquisition without the gene transfer in kleptoplastic sea slugs, Plakobranchus ocellatus.</title>
        <authorList>
            <person name="Maeda T."/>
            <person name="Takahashi S."/>
            <person name="Yoshida T."/>
            <person name="Shimamura S."/>
            <person name="Takaki Y."/>
            <person name="Nagai Y."/>
            <person name="Toyoda A."/>
            <person name="Suzuki Y."/>
            <person name="Arimoto A."/>
            <person name="Ishii H."/>
            <person name="Satoh N."/>
            <person name="Nishiyama T."/>
            <person name="Hasebe M."/>
            <person name="Maruyama T."/>
            <person name="Minagawa J."/>
            <person name="Obokata J."/>
            <person name="Shigenobu S."/>
        </authorList>
    </citation>
    <scope>NUCLEOTIDE SEQUENCE [LARGE SCALE GENOMIC DNA]</scope>
</reference>
<sequence length="110" mass="12405">MTILLEEAVGKTKRDTAVMFDSMSLKYQVVITTGKRGILATKIMTTCRHPQKKNFELTQSDFPNSRTENSKMSYRYFTSSTGSTSKNGIYISSEAGINVEHRPQPINSYL</sequence>
<proteinExistence type="predicted"/>
<name>A0AAV4FBT2_9GAST</name>
<protein>
    <submittedName>
        <fullName evidence="1">Uncharacterized protein</fullName>
    </submittedName>
</protein>